<dbReference type="RefSeq" id="WP_088619954.1">
    <property type="nucleotide sequence ID" value="NZ_CP022129.1"/>
</dbReference>
<evidence type="ECO:0000313" key="1">
    <source>
        <dbReference type="EMBL" id="ASF47082.1"/>
    </source>
</evidence>
<keyword evidence="2" id="KW-1185">Reference proteome</keyword>
<evidence type="ECO:0000313" key="2">
    <source>
        <dbReference type="Proteomes" id="UP000197019"/>
    </source>
</evidence>
<protein>
    <submittedName>
        <fullName evidence="1">Uncharacterized protein</fullName>
    </submittedName>
</protein>
<dbReference type="AlphaFoldDB" id="A0A1Z4C0N5"/>
<proteinExistence type="predicted"/>
<name>A0A1Z4C0N5_9GAMM</name>
<organism evidence="1 2">
    <name type="scientific">Methylovulum psychrotolerans</name>
    <dbReference type="NCBI Taxonomy" id="1704499"/>
    <lineage>
        <taxon>Bacteria</taxon>
        <taxon>Pseudomonadati</taxon>
        <taxon>Pseudomonadota</taxon>
        <taxon>Gammaproteobacteria</taxon>
        <taxon>Methylococcales</taxon>
        <taxon>Methylococcaceae</taxon>
        <taxon>Methylovulum</taxon>
    </lineage>
</organism>
<gene>
    <name evidence="1" type="ORF">CEK71_13915</name>
</gene>
<dbReference type="KEGG" id="mpsy:CEK71_13915"/>
<accession>A0A1Z4C0N5</accession>
<sequence length="238" mass="26768">MIDMKKRRRQVTWQCFTPHLNEAQLIKTIQILEQNFQNDSVSSLIAYITHICTEFNLDTTVRKSLYGQFHELMAENNTLPDPLLSLQQSSAGTAVAPAENIPEDNAITSPAPSAEPDSSALPNDISAQAWMFEYFASQLLANLPDPMDFFDALWELSINKTTTSRETEEQIAQWLNNTNSFLWAIGLTEQNFAEIAQLMCTALCEALGAAHAGQHIQNTLEKCEQTPQARHFSPKNFF</sequence>
<dbReference type="OrthoDB" id="6657308at2"/>
<dbReference type="Proteomes" id="UP000197019">
    <property type="component" value="Chromosome"/>
</dbReference>
<reference evidence="1 2" key="1">
    <citation type="submission" date="2017-06" db="EMBL/GenBank/DDBJ databases">
        <title>Genome Sequencing of the methanotroph Methylovulum psychrotolerants str. HV10-M2 isolated from a high-altitude environment.</title>
        <authorList>
            <person name="Mateos-Rivera A."/>
        </authorList>
    </citation>
    <scope>NUCLEOTIDE SEQUENCE [LARGE SCALE GENOMIC DNA]</scope>
    <source>
        <strain evidence="1 2">HV10_M2</strain>
    </source>
</reference>
<dbReference type="EMBL" id="CP022129">
    <property type="protein sequence ID" value="ASF47082.1"/>
    <property type="molecule type" value="Genomic_DNA"/>
</dbReference>